<proteinExistence type="predicted"/>
<sequence>MSFFKKLFGFFKKKEVTKPEITEETQEEVASTETVQKEEKKKDELPWIEASDNEWGVKILDLRSVSKNVISTSRDSKMAENAVSYGGKNGTEFWGIKPDNDKTISTDISFPIDAILEPGVLFIPDVMEKKWAIYFDGMYLIFVRSWLREVFVIAKTSQKNNQLIIENVIGEFTPNESPEFTQAVLRFLLISHVMREEFPAPLSKDFVEDTNQAAIWAFSLYGNMADFGIFDENFVPKPKGILRSDSLLHIAVAKSEENEIVNLIRKGLAIDGWASDGLSPLHWSIITENTDSLSKLLELGADPNVRSYQGATPIMNAVQANKKEHLALLLKSGAFVNAKDNRGYTALHRAAEINHLEIVKILLDNRADKNIEAEGNTALSLAITRNNKEIIELLGD</sequence>
<organism evidence="5 6">
    <name type="scientific">Chryseobacterium oryctis</name>
    <dbReference type="NCBI Taxonomy" id="2952618"/>
    <lineage>
        <taxon>Bacteria</taxon>
        <taxon>Pseudomonadati</taxon>
        <taxon>Bacteroidota</taxon>
        <taxon>Flavobacteriia</taxon>
        <taxon>Flavobacteriales</taxon>
        <taxon>Weeksellaceae</taxon>
        <taxon>Chryseobacterium group</taxon>
        <taxon>Chryseobacterium</taxon>
    </lineage>
</organism>
<evidence type="ECO:0000256" key="3">
    <source>
        <dbReference type="PROSITE-ProRule" id="PRU00023"/>
    </source>
</evidence>
<evidence type="ECO:0000313" key="5">
    <source>
        <dbReference type="EMBL" id="MCW3161103.1"/>
    </source>
</evidence>
<feature type="region of interest" description="Disordered" evidence="4">
    <location>
        <begin position="20"/>
        <end position="43"/>
    </location>
</feature>
<dbReference type="SMART" id="SM00248">
    <property type="entry name" value="ANK"/>
    <property type="match status" value="4"/>
</dbReference>
<gene>
    <name evidence="5" type="ORF">OH806_07460</name>
</gene>
<feature type="repeat" description="ANK" evidence="3">
    <location>
        <begin position="309"/>
        <end position="341"/>
    </location>
</feature>
<protein>
    <submittedName>
        <fullName evidence="5">Ankyrin repeat domain-containing protein</fullName>
    </submittedName>
</protein>
<dbReference type="PANTHER" id="PTHR24124:SF8">
    <property type="entry name" value="OCA DOMAIN-CONTAINING PROTEIN"/>
    <property type="match status" value="1"/>
</dbReference>
<dbReference type="SUPFAM" id="SSF48403">
    <property type="entry name" value="Ankyrin repeat"/>
    <property type="match status" value="1"/>
</dbReference>
<feature type="repeat" description="ANK" evidence="3">
    <location>
        <begin position="342"/>
        <end position="374"/>
    </location>
</feature>
<dbReference type="PROSITE" id="PS50297">
    <property type="entry name" value="ANK_REP_REGION"/>
    <property type="match status" value="3"/>
</dbReference>
<dbReference type="Gene3D" id="1.25.40.20">
    <property type="entry name" value="Ankyrin repeat-containing domain"/>
    <property type="match status" value="2"/>
</dbReference>
<evidence type="ECO:0000313" key="6">
    <source>
        <dbReference type="Proteomes" id="UP001163719"/>
    </source>
</evidence>
<dbReference type="PROSITE" id="PS50088">
    <property type="entry name" value="ANK_REPEAT"/>
    <property type="match status" value="3"/>
</dbReference>
<dbReference type="EMBL" id="JAPDHV010000003">
    <property type="protein sequence ID" value="MCW3161103.1"/>
    <property type="molecule type" value="Genomic_DNA"/>
</dbReference>
<evidence type="ECO:0000256" key="1">
    <source>
        <dbReference type="ARBA" id="ARBA00022737"/>
    </source>
</evidence>
<reference evidence="5" key="1">
    <citation type="submission" date="2022-10" db="EMBL/GenBank/DDBJ databases">
        <title>Chryseobacterium babae sp. nov. isolated from the gut of the beetle Oryctes rhinoceros, and Chryseobacterium kimseyorum sp. nov., isolated from a stick insect rearing cage.</title>
        <authorList>
            <person name="Shelomi M."/>
            <person name="Han C.-J."/>
            <person name="Chen W.-M."/>
            <person name="Chen H.-K."/>
            <person name="Liaw S.-J."/>
            <person name="Muhle E."/>
            <person name="Clermont D."/>
        </authorList>
    </citation>
    <scope>NUCLEOTIDE SEQUENCE</scope>
    <source>
        <strain evidence="5">WLa1L2M3</strain>
    </source>
</reference>
<keyword evidence="1" id="KW-0677">Repeat</keyword>
<dbReference type="InterPro" id="IPR036770">
    <property type="entry name" value="Ankyrin_rpt-contain_sf"/>
</dbReference>
<evidence type="ECO:0000256" key="2">
    <source>
        <dbReference type="ARBA" id="ARBA00023043"/>
    </source>
</evidence>
<keyword evidence="2 3" id="KW-0040">ANK repeat</keyword>
<evidence type="ECO:0000256" key="4">
    <source>
        <dbReference type="SAM" id="MobiDB-lite"/>
    </source>
</evidence>
<dbReference type="InterPro" id="IPR002110">
    <property type="entry name" value="Ankyrin_rpt"/>
</dbReference>
<keyword evidence="6" id="KW-1185">Reference proteome</keyword>
<comment type="caution">
    <text evidence="5">The sequence shown here is derived from an EMBL/GenBank/DDBJ whole genome shotgun (WGS) entry which is preliminary data.</text>
</comment>
<dbReference type="Pfam" id="PF12796">
    <property type="entry name" value="Ank_2"/>
    <property type="match status" value="1"/>
</dbReference>
<dbReference type="Pfam" id="PF00023">
    <property type="entry name" value="Ank"/>
    <property type="match status" value="1"/>
</dbReference>
<feature type="repeat" description="ANK" evidence="3">
    <location>
        <begin position="276"/>
        <end position="308"/>
    </location>
</feature>
<accession>A0ABT3HMT0</accession>
<dbReference type="PANTHER" id="PTHR24124">
    <property type="entry name" value="ANKYRIN REPEAT FAMILY A"/>
    <property type="match status" value="1"/>
</dbReference>
<dbReference type="RefSeq" id="WP_264743056.1">
    <property type="nucleotide sequence ID" value="NZ_JAPDHV010000003.1"/>
</dbReference>
<dbReference type="Proteomes" id="UP001163719">
    <property type="component" value="Unassembled WGS sequence"/>
</dbReference>
<name>A0ABT3HMT0_9FLAO</name>